<comment type="caution">
    <text evidence="2">The sequence shown here is derived from an EMBL/GenBank/DDBJ whole genome shotgun (WGS) entry which is preliminary data.</text>
</comment>
<organism evidence="2 3">
    <name type="scientific">Brassica rapa subsp. trilocularis</name>
    <dbReference type="NCBI Taxonomy" id="1813537"/>
    <lineage>
        <taxon>Eukaryota</taxon>
        <taxon>Viridiplantae</taxon>
        <taxon>Streptophyta</taxon>
        <taxon>Embryophyta</taxon>
        <taxon>Tracheophyta</taxon>
        <taxon>Spermatophyta</taxon>
        <taxon>Magnoliopsida</taxon>
        <taxon>eudicotyledons</taxon>
        <taxon>Gunneridae</taxon>
        <taxon>Pentapetalae</taxon>
        <taxon>rosids</taxon>
        <taxon>malvids</taxon>
        <taxon>Brassicales</taxon>
        <taxon>Brassicaceae</taxon>
        <taxon>Brassiceae</taxon>
        <taxon>Brassica</taxon>
    </lineage>
</organism>
<dbReference type="InterPro" id="IPR025476">
    <property type="entry name" value="Helitron_helicase-like"/>
</dbReference>
<dbReference type="EMBL" id="JADBGQ010000005">
    <property type="protein sequence ID" value="KAG5397673.1"/>
    <property type="molecule type" value="Genomic_DNA"/>
</dbReference>
<dbReference type="PANTHER" id="PTHR45786">
    <property type="entry name" value="DNA BINDING PROTEIN-LIKE"/>
    <property type="match status" value="1"/>
</dbReference>
<evidence type="ECO:0000259" key="1">
    <source>
        <dbReference type="Pfam" id="PF14214"/>
    </source>
</evidence>
<name>A0ABQ7MG03_BRACM</name>
<accession>A0ABQ7MG03</accession>
<gene>
    <name evidence="2" type="primary">A05p033450.1_BraROA</name>
    <name evidence="2" type="ORF">IGI04_019487</name>
</gene>
<dbReference type="Pfam" id="PF14214">
    <property type="entry name" value="Helitron_like_N"/>
    <property type="match status" value="1"/>
</dbReference>
<dbReference type="PANTHER" id="PTHR45786:SF74">
    <property type="entry name" value="ATP-DEPENDENT DNA HELICASE"/>
    <property type="match status" value="1"/>
</dbReference>
<protein>
    <recommendedName>
        <fullName evidence="1">Helitron helicase-like domain-containing protein</fullName>
    </recommendedName>
</protein>
<feature type="domain" description="Helitron helicase-like" evidence="1">
    <location>
        <begin position="39"/>
        <end position="154"/>
    </location>
</feature>
<reference evidence="2 3" key="1">
    <citation type="submission" date="2021-03" db="EMBL/GenBank/DDBJ databases">
        <authorList>
            <person name="King G.J."/>
            <person name="Bancroft I."/>
            <person name="Baten A."/>
            <person name="Bloomfield J."/>
            <person name="Borpatragohain P."/>
            <person name="He Z."/>
            <person name="Irish N."/>
            <person name="Irwin J."/>
            <person name="Liu K."/>
            <person name="Mauleon R.P."/>
            <person name="Moore J."/>
            <person name="Morris R."/>
            <person name="Ostergaard L."/>
            <person name="Wang B."/>
            <person name="Wells R."/>
        </authorList>
    </citation>
    <scope>NUCLEOTIDE SEQUENCE [LARGE SCALE GENOMIC DNA]</scope>
    <source>
        <strain evidence="2">R-o-18</strain>
        <tissue evidence="2">Leaf</tissue>
    </source>
</reference>
<dbReference type="Proteomes" id="UP000823674">
    <property type="component" value="Chromosome A05"/>
</dbReference>
<proteinExistence type="predicted"/>
<keyword evidence="3" id="KW-1185">Reference proteome</keyword>
<evidence type="ECO:0000313" key="3">
    <source>
        <dbReference type="Proteomes" id="UP000823674"/>
    </source>
</evidence>
<sequence>MNGMFYFNIKLYSLLFPYGEIGFYDGIPYVQKSQSNQKYYTYRIQKRNTEAYTITRSGRLFHQYVVDAFTSIEASRLTFIKLNQKSIRADVYNNVKNALSRRDHDSISPRKRIVLSSSITGNPRYMAKKYQDAMALFRCYGNPVLFITMIANPK</sequence>
<evidence type="ECO:0000313" key="2">
    <source>
        <dbReference type="EMBL" id="KAG5397673.1"/>
    </source>
</evidence>